<reference evidence="4" key="1">
    <citation type="submission" date="2022-08" db="EMBL/GenBank/DDBJ databases">
        <title>Mycobacterium kiyosense sp. nov., scotochromogenic slow-glowing species isolated from respiratory specimens.</title>
        <authorList>
            <person name="Fukano H."/>
            <person name="Kazumi Y."/>
            <person name="Sakagami N."/>
            <person name="Ato M."/>
            <person name="Mitarai S."/>
            <person name="Hoshino Y."/>
        </authorList>
    </citation>
    <scope>NUCLEOTIDE SEQUENCE</scope>
    <source>
        <strain evidence="4">1413</strain>
        <strain evidence="3">SRL2020-028</strain>
    </source>
</reference>
<name>A0A9P3Q0I0_9MYCO</name>
<sequence length="93" mass="10092">MRPASPIRTWRSGAAGTDSDPLKAARHPHLAFGGGGPQFCLGSHVAKLQLKAIVGELYRRLPDIETVGAPEYLTSTFINGIKRQYVRFTPESG</sequence>
<dbReference type="Proteomes" id="UP001165663">
    <property type="component" value="Unassembled WGS sequence"/>
</dbReference>
<dbReference type="SUPFAM" id="SSF48264">
    <property type="entry name" value="Cytochrome P450"/>
    <property type="match status" value="1"/>
</dbReference>
<dbReference type="GO" id="GO:0036199">
    <property type="term" value="F:cholest-4-en-3-one 26-monooxygenase activity"/>
    <property type="evidence" value="ECO:0007669"/>
    <property type="project" value="TreeGrafter"/>
</dbReference>
<evidence type="ECO:0000313" key="4">
    <source>
        <dbReference type="EMBL" id="GLD28596.1"/>
    </source>
</evidence>
<gene>
    <name evidence="4" type="ORF">Mkiyose1413_04790</name>
    <name evidence="3" type="ORF">SRL2020028_00480</name>
</gene>
<evidence type="ECO:0000313" key="3">
    <source>
        <dbReference type="EMBL" id="GLB80792.1"/>
    </source>
</evidence>
<comment type="caution">
    <text evidence="4">The sequence shown here is derived from an EMBL/GenBank/DDBJ whole genome shotgun (WGS) entry which is preliminary data.</text>
</comment>
<dbReference type="GO" id="GO:0020037">
    <property type="term" value="F:heme binding"/>
    <property type="evidence" value="ECO:0007669"/>
    <property type="project" value="InterPro"/>
</dbReference>
<dbReference type="GO" id="GO:0008395">
    <property type="term" value="F:steroid hydroxylase activity"/>
    <property type="evidence" value="ECO:0007669"/>
    <property type="project" value="TreeGrafter"/>
</dbReference>
<dbReference type="AlphaFoldDB" id="A0A9P3Q0I0"/>
<dbReference type="PANTHER" id="PTHR46696">
    <property type="entry name" value="P450, PUTATIVE (EUROFUNG)-RELATED"/>
    <property type="match status" value="1"/>
</dbReference>
<evidence type="ECO:0008006" key="6">
    <source>
        <dbReference type="Google" id="ProtNLM"/>
    </source>
</evidence>
<dbReference type="PANTHER" id="PTHR46696:SF4">
    <property type="entry name" value="BIOTIN BIOSYNTHESIS CYTOCHROME P450"/>
    <property type="match status" value="1"/>
</dbReference>
<comment type="similarity">
    <text evidence="1">Belongs to the cytochrome P450 family.</text>
</comment>
<keyword evidence="5" id="KW-1185">Reference proteome</keyword>
<dbReference type="EMBL" id="BRXE01000001">
    <property type="protein sequence ID" value="GLB80792.1"/>
    <property type="molecule type" value="Genomic_DNA"/>
</dbReference>
<dbReference type="Proteomes" id="UP001064782">
    <property type="component" value="Unassembled WGS sequence"/>
</dbReference>
<evidence type="ECO:0000256" key="1">
    <source>
        <dbReference type="ARBA" id="ARBA00010617"/>
    </source>
</evidence>
<dbReference type="GO" id="GO:0005506">
    <property type="term" value="F:iron ion binding"/>
    <property type="evidence" value="ECO:0007669"/>
    <property type="project" value="InterPro"/>
</dbReference>
<dbReference type="Gene3D" id="1.10.630.10">
    <property type="entry name" value="Cytochrome P450"/>
    <property type="match status" value="1"/>
</dbReference>
<protein>
    <recommendedName>
        <fullName evidence="6">Cytochrome P450</fullName>
    </recommendedName>
</protein>
<evidence type="ECO:0000313" key="5">
    <source>
        <dbReference type="Proteomes" id="UP001064782"/>
    </source>
</evidence>
<feature type="region of interest" description="Disordered" evidence="2">
    <location>
        <begin position="1"/>
        <end position="24"/>
    </location>
</feature>
<dbReference type="EMBL" id="BRZI01000002">
    <property type="protein sequence ID" value="GLD28596.1"/>
    <property type="molecule type" value="Genomic_DNA"/>
</dbReference>
<organism evidence="4 5">
    <name type="scientific">Mycobacterium kiyosense</name>
    <dbReference type="NCBI Taxonomy" id="2871094"/>
    <lineage>
        <taxon>Bacteria</taxon>
        <taxon>Bacillati</taxon>
        <taxon>Actinomycetota</taxon>
        <taxon>Actinomycetes</taxon>
        <taxon>Mycobacteriales</taxon>
        <taxon>Mycobacteriaceae</taxon>
        <taxon>Mycobacterium</taxon>
    </lineage>
</organism>
<proteinExistence type="inferred from homology"/>
<dbReference type="InterPro" id="IPR036396">
    <property type="entry name" value="Cyt_P450_sf"/>
</dbReference>
<evidence type="ECO:0000256" key="2">
    <source>
        <dbReference type="SAM" id="MobiDB-lite"/>
    </source>
</evidence>
<accession>A0A9P3Q0I0</accession>
<dbReference type="GO" id="GO:0006707">
    <property type="term" value="P:cholesterol catabolic process"/>
    <property type="evidence" value="ECO:0007669"/>
    <property type="project" value="TreeGrafter"/>
</dbReference>